<dbReference type="AlphaFoldDB" id="A0A931APV3"/>
<proteinExistence type="predicted"/>
<evidence type="ECO:0008006" key="4">
    <source>
        <dbReference type="Google" id="ProtNLM"/>
    </source>
</evidence>
<dbReference type="EMBL" id="JADOGI010000408">
    <property type="protein sequence ID" value="MBF8194399.1"/>
    <property type="molecule type" value="Genomic_DNA"/>
</dbReference>
<gene>
    <name evidence="2" type="ORF">ITP53_53835</name>
</gene>
<keyword evidence="3" id="KW-1185">Reference proteome</keyword>
<evidence type="ECO:0000256" key="1">
    <source>
        <dbReference type="SAM" id="SignalP"/>
    </source>
</evidence>
<evidence type="ECO:0000313" key="3">
    <source>
        <dbReference type="Proteomes" id="UP000605361"/>
    </source>
</evidence>
<feature type="chain" id="PRO_5039258123" description="Lipoprotein" evidence="1">
    <location>
        <begin position="21"/>
        <end position="151"/>
    </location>
</feature>
<accession>A0A931APV3</accession>
<keyword evidence="1" id="KW-0732">Signal</keyword>
<feature type="signal peptide" evidence="1">
    <location>
        <begin position="1"/>
        <end position="20"/>
    </location>
</feature>
<dbReference type="RefSeq" id="WP_195903218.1">
    <property type="nucleotide sequence ID" value="NZ_JADOGI010000408.1"/>
</dbReference>
<evidence type="ECO:0000313" key="2">
    <source>
        <dbReference type="EMBL" id="MBF8194399.1"/>
    </source>
</evidence>
<dbReference type="Proteomes" id="UP000605361">
    <property type="component" value="Unassembled WGS sequence"/>
</dbReference>
<reference evidence="2" key="1">
    <citation type="submission" date="2020-11" db="EMBL/GenBank/DDBJ databases">
        <title>Whole-genome analyses of Nonomuraea sp. K274.</title>
        <authorList>
            <person name="Veyisoglu A."/>
        </authorList>
    </citation>
    <scope>NUCLEOTIDE SEQUENCE</scope>
    <source>
        <strain evidence="2">K274</strain>
    </source>
</reference>
<name>A0A931APV3_9ACTN</name>
<dbReference type="PROSITE" id="PS51257">
    <property type="entry name" value="PROKAR_LIPOPROTEIN"/>
    <property type="match status" value="1"/>
</dbReference>
<organism evidence="2 3">
    <name type="scientific">Nonomuraea cypriaca</name>
    <dbReference type="NCBI Taxonomy" id="1187855"/>
    <lineage>
        <taxon>Bacteria</taxon>
        <taxon>Bacillati</taxon>
        <taxon>Actinomycetota</taxon>
        <taxon>Actinomycetes</taxon>
        <taxon>Streptosporangiales</taxon>
        <taxon>Streptosporangiaceae</taxon>
        <taxon>Nonomuraea</taxon>
    </lineage>
</organism>
<comment type="caution">
    <text evidence="2">The sequence shown here is derived from an EMBL/GenBank/DDBJ whole genome shotgun (WGS) entry which is preliminary data.</text>
</comment>
<sequence>MRIRYALAAAVLLVTAACGGATTDKDAAGIVADLATHGLPVKVTVTYTEDSDPNKLLGRPNGYLSKAAFSDSRVKADGAKEGDVTAGGGVEVFADADAAEQRVDYIQAIASKSPMFGEYTYAAGNVVVRVSKELGSSDAAAYETALGEIVQ</sequence>
<protein>
    <recommendedName>
        <fullName evidence="4">Lipoprotein</fullName>
    </recommendedName>
</protein>